<dbReference type="EMBL" id="MU070540">
    <property type="protein sequence ID" value="KAF5827285.1"/>
    <property type="molecule type" value="Genomic_DNA"/>
</dbReference>
<dbReference type="InterPro" id="IPR033316">
    <property type="entry name" value="RBBP8-like"/>
</dbReference>
<gene>
    <name evidence="6" type="ORF">DUNSADRAFT_991</name>
</gene>
<keyword evidence="3" id="KW-0539">Nucleus</keyword>
<feature type="compositionally biased region" description="Basic and acidic residues" evidence="4">
    <location>
        <begin position="130"/>
        <end position="139"/>
    </location>
</feature>
<sequence length="371" mass="39290">MQRGSQVVQGPADKLGGIGAALMEEAASLGAGGAGTEGAKGNTSKRRKKPRTHMQAPEGGCDDTFFEGQGGGDGGEDGCGGGGWRGRKRGAGKGSEGGMERGGKRRPHADVDVWPKQDCTTKASTPVAKKLREQAERGKQRFMSCLEKQQQKEHQRQQQQMQRKQQQQQQQQQQHEQQEQERQQELQEGGRDGVPQGKPRKYNEVVRKKDKREALPGYTCHACCAFFRSLRPYGGPGGPQMPSCGHTLADAAHGSSLAEFQEGLIQENSKHRALFAPPQTPPGFWELGFPDDAARELAAEAAEEAAAAAAAAAEAVAAADAALAVVGSASAGRLIALTRPGDVQAAAREAGSPPATHQPLHVIACAEPLSL</sequence>
<dbReference type="Pfam" id="PF08573">
    <property type="entry name" value="SAE2"/>
    <property type="match status" value="1"/>
</dbReference>
<evidence type="ECO:0000256" key="3">
    <source>
        <dbReference type="ARBA" id="ARBA00023242"/>
    </source>
</evidence>
<name>A0ABQ7FY43_DUNSA</name>
<feature type="compositionally biased region" description="Basic and acidic residues" evidence="4">
    <location>
        <begin position="98"/>
        <end position="115"/>
    </location>
</feature>
<comment type="caution">
    <text evidence="6">The sequence shown here is derived from an EMBL/GenBank/DDBJ whole genome shotgun (WGS) entry which is preliminary data.</text>
</comment>
<dbReference type="InterPro" id="IPR013882">
    <property type="entry name" value="Ctp1_C"/>
</dbReference>
<protein>
    <recommendedName>
        <fullName evidence="5">DNA endonuclease activator Ctp1 C-terminal domain-containing protein</fullName>
    </recommendedName>
</protein>
<accession>A0ABQ7FY43</accession>
<feature type="compositionally biased region" description="Gly residues" evidence="4">
    <location>
        <begin position="68"/>
        <end position="84"/>
    </location>
</feature>
<feature type="compositionally biased region" description="Basic residues" evidence="4">
    <location>
        <begin position="43"/>
        <end position="52"/>
    </location>
</feature>
<dbReference type="PANTHER" id="PTHR15107">
    <property type="entry name" value="RETINOBLASTOMA BINDING PROTEIN 8"/>
    <property type="match status" value="1"/>
</dbReference>
<feature type="domain" description="DNA endonuclease activator Ctp1 C-terminal" evidence="5">
    <location>
        <begin position="201"/>
        <end position="291"/>
    </location>
</feature>
<keyword evidence="7" id="KW-1185">Reference proteome</keyword>
<evidence type="ECO:0000256" key="1">
    <source>
        <dbReference type="ARBA" id="ARBA00004123"/>
    </source>
</evidence>
<evidence type="ECO:0000313" key="7">
    <source>
        <dbReference type="Proteomes" id="UP000815325"/>
    </source>
</evidence>
<evidence type="ECO:0000256" key="4">
    <source>
        <dbReference type="SAM" id="MobiDB-lite"/>
    </source>
</evidence>
<evidence type="ECO:0000256" key="2">
    <source>
        <dbReference type="ARBA" id="ARBA00022763"/>
    </source>
</evidence>
<feature type="compositionally biased region" description="Low complexity" evidence="4">
    <location>
        <begin position="157"/>
        <end position="175"/>
    </location>
</feature>
<dbReference type="Proteomes" id="UP000815325">
    <property type="component" value="Unassembled WGS sequence"/>
</dbReference>
<evidence type="ECO:0000259" key="5">
    <source>
        <dbReference type="Pfam" id="PF08573"/>
    </source>
</evidence>
<comment type="subcellular location">
    <subcellularLocation>
        <location evidence="1">Nucleus</location>
    </subcellularLocation>
</comment>
<proteinExistence type="predicted"/>
<keyword evidence="2" id="KW-0227">DNA damage</keyword>
<evidence type="ECO:0000313" key="6">
    <source>
        <dbReference type="EMBL" id="KAF5827285.1"/>
    </source>
</evidence>
<dbReference type="PANTHER" id="PTHR15107:SF0">
    <property type="entry name" value="DNA ENDONUCLEASE ACTIVATOR CTP1 C-TERMINAL DOMAIN-CONTAINING PROTEIN"/>
    <property type="match status" value="1"/>
</dbReference>
<reference evidence="6" key="1">
    <citation type="submission" date="2017-08" db="EMBL/GenBank/DDBJ databases">
        <authorList>
            <person name="Polle J.E."/>
            <person name="Barry K."/>
            <person name="Cushman J."/>
            <person name="Schmutz J."/>
            <person name="Tran D."/>
            <person name="Hathwaick L.T."/>
            <person name="Yim W.C."/>
            <person name="Jenkins J."/>
            <person name="Mckie-Krisberg Z.M."/>
            <person name="Prochnik S."/>
            <person name="Lindquist E."/>
            <person name="Dockter R.B."/>
            <person name="Adam C."/>
            <person name="Molina H."/>
            <person name="Bunkerborg J."/>
            <person name="Jin E."/>
            <person name="Buchheim M."/>
            <person name="Magnuson J."/>
        </authorList>
    </citation>
    <scope>NUCLEOTIDE SEQUENCE</scope>
    <source>
        <strain evidence="6">CCAP 19/18</strain>
    </source>
</reference>
<organism evidence="6 7">
    <name type="scientific">Dunaliella salina</name>
    <name type="common">Green alga</name>
    <name type="synonym">Protococcus salinus</name>
    <dbReference type="NCBI Taxonomy" id="3046"/>
    <lineage>
        <taxon>Eukaryota</taxon>
        <taxon>Viridiplantae</taxon>
        <taxon>Chlorophyta</taxon>
        <taxon>core chlorophytes</taxon>
        <taxon>Chlorophyceae</taxon>
        <taxon>CS clade</taxon>
        <taxon>Chlamydomonadales</taxon>
        <taxon>Dunaliellaceae</taxon>
        <taxon>Dunaliella</taxon>
    </lineage>
</organism>
<feature type="compositionally biased region" description="Basic and acidic residues" evidence="4">
    <location>
        <begin position="176"/>
        <end position="191"/>
    </location>
</feature>
<feature type="region of interest" description="Disordered" evidence="4">
    <location>
        <begin position="30"/>
        <end position="208"/>
    </location>
</feature>